<keyword evidence="1" id="KW-1133">Transmembrane helix</keyword>
<dbReference type="Proteomes" id="UP000077755">
    <property type="component" value="Chromosome 9"/>
</dbReference>
<protein>
    <submittedName>
        <fullName evidence="2">Uncharacterized protein</fullName>
    </submittedName>
</protein>
<evidence type="ECO:0000256" key="1">
    <source>
        <dbReference type="SAM" id="Phobius"/>
    </source>
</evidence>
<accession>A0AAF0XT73</accession>
<keyword evidence="3" id="KW-1185">Reference proteome</keyword>
<sequence length="64" mass="7775">MMIAFSSSFFLFYSKGRWIAILVSCLAGVPVYLFCKLQYRLFFDVYRPTFRSRFMFKARKDMLY</sequence>
<keyword evidence="1" id="KW-0812">Transmembrane</keyword>
<keyword evidence="1" id="KW-0472">Membrane</keyword>
<dbReference type="AlphaFoldDB" id="A0AAF0XT73"/>
<dbReference type="EMBL" id="CP093351">
    <property type="protein sequence ID" value="WOH13863.1"/>
    <property type="molecule type" value="Genomic_DNA"/>
</dbReference>
<evidence type="ECO:0000313" key="3">
    <source>
        <dbReference type="Proteomes" id="UP000077755"/>
    </source>
</evidence>
<organism evidence="2 3">
    <name type="scientific">Daucus carota subsp. sativus</name>
    <name type="common">Carrot</name>
    <dbReference type="NCBI Taxonomy" id="79200"/>
    <lineage>
        <taxon>Eukaryota</taxon>
        <taxon>Viridiplantae</taxon>
        <taxon>Streptophyta</taxon>
        <taxon>Embryophyta</taxon>
        <taxon>Tracheophyta</taxon>
        <taxon>Spermatophyta</taxon>
        <taxon>Magnoliopsida</taxon>
        <taxon>eudicotyledons</taxon>
        <taxon>Gunneridae</taxon>
        <taxon>Pentapetalae</taxon>
        <taxon>asterids</taxon>
        <taxon>campanulids</taxon>
        <taxon>Apiales</taxon>
        <taxon>Apiaceae</taxon>
        <taxon>Apioideae</taxon>
        <taxon>Scandiceae</taxon>
        <taxon>Daucinae</taxon>
        <taxon>Daucus</taxon>
        <taxon>Daucus sect. Daucus</taxon>
    </lineage>
</organism>
<gene>
    <name evidence="2" type="ORF">DCAR_0933375</name>
</gene>
<reference evidence="2" key="2">
    <citation type="submission" date="2022-03" db="EMBL/GenBank/DDBJ databases">
        <title>Draft title - Genomic analysis of global carrot germplasm unveils the trajectory of domestication and the origin of high carotenoid orange carrot.</title>
        <authorList>
            <person name="Iorizzo M."/>
            <person name="Ellison S."/>
            <person name="Senalik D."/>
            <person name="Macko-Podgorni A."/>
            <person name="Grzebelus D."/>
            <person name="Bostan H."/>
            <person name="Rolling W."/>
            <person name="Curaba J."/>
            <person name="Simon P."/>
        </authorList>
    </citation>
    <scope>NUCLEOTIDE SEQUENCE</scope>
    <source>
        <tissue evidence="2">Leaf</tissue>
    </source>
</reference>
<name>A0AAF0XT73_DAUCS</name>
<reference evidence="2" key="1">
    <citation type="journal article" date="2016" name="Nat. Genet.">
        <title>A high-quality carrot genome assembly provides new insights into carotenoid accumulation and asterid genome evolution.</title>
        <authorList>
            <person name="Iorizzo M."/>
            <person name="Ellison S."/>
            <person name="Senalik D."/>
            <person name="Zeng P."/>
            <person name="Satapoomin P."/>
            <person name="Huang J."/>
            <person name="Bowman M."/>
            <person name="Iovene M."/>
            <person name="Sanseverino W."/>
            <person name="Cavagnaro P."/>
            <person name="Yildiz M."/>
            <person name="Macko-Podgorni A."/>
            <person name="Moranska E."/>
            <person name="Grzebelus E."/>
            <person name="Grzebelus D."/>
            <person name="Ashrafi H."/>
            <person name="Zheng Z."/>
            <person name="Cheng S."/>
            <person name="Spooner D."/>
            <person name="Van Deynze A."/>
            <person name="Simon P."/>
        </authorList>
    </citation>
    <scope>NUCLEOTIDE SEQUENCE</scope>
    <source>
        <tissue evidence="2">Leaf</tissue>
    </source>
</reference>
<feature type="transmembrane region" description="Helical" evidence="1">
    <location>
        <begin position="16"/>
        <end position="35"/>
    </location>
</feature>
<proteinExistence type="predicted"/>
<evidence type="ECO:0000313" key="2">
    <source>
        <dbReference type="EMBL" id="WOH13863.1"/>
    </source>
</evidence>